<keyword evidence="4 7" id="KW-0812">Transmembrane</keyword>
<sequence length="506" mass="55763">MSDNLASKAVNGIKWGSASTIANAVMQIGYTAIMARLLTPEAFGLVALAGVVLRFGAYFANLGLNKAIVQREELLPEHVRAAFTSSVLLGLLFTGITWVAAPAAAAFFQNEEAIPVIRVMAFMFLINGLSSTAVSMMERNMQFKALSILETVSYILAYLGVGIILAYLDFGVWALVFASLSQFFFVSIGAYAVVRHNIIFLFNWQAYKPLFAYGSRMSLISFLEFLSINVDTILIGRFLGEYRLGIYSRSRELVSQPMHMLTRMLIKVVFPSFSKMQSDNEKLGKAYSSSITLLAAVIIPICLGIMVAAPEIVYVLLGEQWEAAIPVLQILCLGIPLNFLTMFAGIICDAKAILNIKIVLNIVLMAVIALFFYVLKDFGLIGFAWAVVLSELVKMGFYQRVMKNALEITYRQQLQAYLPGLVNGALAAVAIYMVTSLLHNFNLPVIVLLISQIATGAIVLGVATLFFPHRLLRAEIGKLLSKMGLSEDSGSYYGRMINRYKTFIIK</sequence>
<evidence type="ECO:0000256" key="5">
    <source>
        <dbReference type="ARBA" id="ARBA00022989"/>
    </source>
</evidence>
<evidence type="ECO:0000256" key="6">
    <source>
        <dbReference type="ARBA" id="ARBA00023136"/>
    </source>
</evidence>
<keyword evidence="5 7" id="KW-1133">Transmembrane helix</keyword>
<evidence type="ECO:0000256" key="3">
    <source>
        <dbReference type="ARBA" id="ARBA00022475"/>
    </source>
</evidence>
<comment type="subcellular location">
    <subcellularLocation>
        <location evidence="1">Cell membrane</location>
        <topology evidence="1">Multi-pass membrane protein</topology>
    </subcellularLocation>
</comment>
<feature type="transmembrane region" description="Helical" evidence="7">
    <location>
        <begin position="173"/>
        <end position="194"/>
    </location>
</feature>
<evidence type="ECO:0000313" key="8">
    <source>
        <dbReference type="EMBL" id="NEM99173.1"/>
    </source>
</evidence>
<evidence type="ECO:0000256" key="2">
    <source>
        <dbReference type="ARBA" id="ARBA00007430"/>
    </source>
</evidence>
<gene>
    <name evidence="8" type="ORF">GXP69_15850</name>
</gene>
<feature type="transmembrane region" description="Helical" evidence="7">
    <location>
        <begin position="146"/>
        <end position="167"/>
    </location>
</feature>
<keyword evidence="6 7" id="KW-0472">Membrane</keyword>
<reference evidence="8 9" key="1">
    <citation type="submission" date="2020-02" db="EMBL/GenBank/DDBJ databases">
        <authorList>
            <person name="Kim M.K."/>
        </authorList>
    </citation>
    <scope>NUCLEOTIDE SEQUENCE [LARGE SCALE GENOMIC DNA]</scope>
    <source>
        <strain evidence="8 9">BT327</strain>
    </source>
</reference>
<evidence type="ECO:0000256" key="7">
    <source>
        <dbReference type="SAM" id="Phobius"/>
    </source>
</evidence>
<comment type="similarity">
    <text evidence="2">Belongs to the polysaccharide synthase family.</text>
</comment>
<organism evidence="8 9">
    <name type="scientific">Pontibacter burrus</name>
    <dbReference type="NCBI Taxonomy" id="2704466"/>
    <lineage>
        <taxon>Bacteria</taxon>
        <taxon>Pseudomonadati</taxon>
        <taxon>Bacteroidota</taxon>
        <taxon>Cytophagia</taxon>
        <taxon>Cytophagales</taxon>
        <taxon>Hymenobacteraceae</taxon>
        <taxon>Pontibacter</taxon>
    </lineage>
</organism>
<dbReference type="PANTHER" id="PTHR30250">
    <property type="entry name" value="PST FAMILY PREDICTED COLANIC ACID TRANSPORTER"/>
    <property type="match status" value="1"/>
</dbReference>
<proteinExistence type="inferred from homology"/>
<dbReference type="PANTHER" id="PTHR30250:SF10">
    <property type="entry name" value="LIPOPOLYSACCHARIDE BIOSYNTHESIS PROTEIN WZXC"/>
    <property type="match status" value="1"/>
</dbReference>
<feature type="transmembrane region" description="Helical" evidence="7">
    <location>
        <begin position="113"/>
        <end position="134"/>
    </location>
</feature>
<feature type="transmembrane region" description="Helical" evidence="7">
    <location>
        <begin position="81"/>
        <end position="101"/>
    </location>
</feature>
<accession>A0A6B3LTL7</accession>
<dbReference type="Proteomes" id="UP000474777">
    <property type="component" value="Unassembled WGS sequence"/>
</dbReference>
<feature type="transmembrane region" description="Helical" evidence="7">
    <location>
        <begin position="417"/>
        <end position="439"/>
    </location>
</feature>
<name>A0A6B3LTL7_9BACT</name>
<feature type="transmembrane region" description="Helical" evidence="7">
    <location>
        <begin position="380"/>
        <end position="397"/>
    </location>
</feature>
<dbReference type="InterPro" id="IPR050833">
    <property type="entry name" value="Poly_Biosynth_Transport"/>
</dbReference>
<dbReference type="RefSeq" id="WP_163916099.1">
    <property type="nucleotide sequence ID" value="NZ_JAAGWD010000007.1"/>
</dbReference>
<dbReference type="Pfam" id="PF13440">
    <property type="entry name" value="Polysacc_synt_3"/>
    <property type="match status" value="1"/>
</dbReference>
<dbReference type="AlphaFoldDB" id="A0A6B3LTL7"/>
<evidence type="ECO:0000256" key="1">
    <source>
        <dbReference type="ARBA" id="ARBA00004651"/>
    </source>
</evidence>
<comment type="caution">
    <text evidence="8">The sequence shown here is derived from an EMBL/GenBank/DDBJ whole genome shotgun (WGS) entry which is preliminary data.</text>
</comment>
<feature type="transmembrane region" description="Helical" evidence="7">
    <location>
        <begin position="291"/>
        <end position="317"/>
    </location>
</feature>
<evidence type="ECO:0000313" key="9">
    <source>
        <dbReference type="Proteomes" id="UP000474777"/>
    </source>
</evidence>
<keyword evidence="9" id="KW-1185">Reference proteome</keyword>
<feature type="transmembrane region" description="Helical" evidence="7">
    <location>
        <begin position="323"/>
        <end position="347"/>
    </location>
</feature>
<dbReference type="EMBL" id="JAAGWD010000007">
    <property type="protein sequence ID" value="NEM99173.1"/>
    <property type="molecule type" value="Genomic_DNA"/>
</dbReference>
<dbReference type="GO" id="GO:0005886">
    <property type="term" value="C:plasma membrane"/>
    <property type="evidence" value="ECO:0007669"/>
    <property type="project" value="UniProtKB-SubCell"/>
</dbReference>
<evidence type="ECO:0000256" key="4">
    <source>
        <dbReference type="ARBA" id="ARBA00022692"/>
    </source>
</evidence>
<feature type="transmembrane region" description="Helical" evidence="7">
    <location>
        <begin position="445"/>
        <end position="467"/>
    </location>
</feature>
<feature type="transmembrane region" description="Helical" evidence="7">
    <location>
        <begin position="354"/>
        <end position="374"/>
    </location>
</feature>
<feature type="transmembrane region" description="Helical" evidence="7">
    <location>
        <begin position="42"/>
        <end position="60"/>
    </location>
</feature>
<protein>
    <submittedName>
        <fullName evidence="8">Lipopolysaccharide biosynthesis protein</fullName>
    </submittedName>
</protein>
<dbReference type="CDD" id="cd13127">
    <property type="entry name" value="MATE_tuaB_like"/>
    <property type="match status" value="1"/>
</dbReference>
<keyword evidence="3" id="KW-1003">Cell membrane</keyword>